<comment type="caution">
    <text evidence="5">The sequence shown here is derived from an EMBL/GenBank/DDBJ whole genome shotgun (WGS) entry which is preliminary data.</text>
</comment>
<keyword evidence="3" id="KW-0233">DNA recombination</keyword>
<sequence length="463" mass="54884">MSFCIERNDSLGLIKKVENELGTIYERYDSNNKLIQRAGAIGFSKEYEGNIYYIITDLNGIKINEANRFLNYSLEKVSEKKREQAFSALKIFYSFIDLFHIKDYEKGLNNEVLKKLIGFLKGGTFSGNTLVFDFNLERKNSTIRYYLSVYRKFYELIFNIRVGPLHDRTSLINYQHENGVRKIEKYNSNPQSPSKNVLPKYIRYEEYQKILEIIDAKFNLRDRIIVMLMYEYGLRIGEVLGITIEDINFEKNKNGYYSLKIRNRITDKSFQHGKRLIVPKKIEHYFEEEYALEGIGLWTILIEDEELIEIIEEYYEEARDARILNKFKKKRDNLKYKSKADKVTDRNDLRENQYIFLNQQNYTPLTASGWGYRIKKILENAGIEIDRGTKKNNLSHRFRHGFAMKKVAEGYDEIKLYKVLRHSGPHSVKYYFNPTPEDQADMLRGQKENMEMRGLAYVTDIKK</sequence>
<keyword evidence="6" id="KW-1185">Reference proteome</keyword>
<evidence type="ECO:0000313" key="5">
    <source>
        <dbReference type="EMBL" id="RQW76178.1"/>
    </source>
</evidence>
<name>A0A3N9ULK9_9BACI</name>
<dbReference type="CDD" id="cd00397">
    <property type="entry name" value="DNA_BRE_C"/>
    <property type="match status" value="1"/>
</dbReference>
<dbReference type="InterPro" id="IPR011010">
    <property type="entry name" value="DNA_brk_join_enz"/>
</dbReference>
<dbReference type="GO" id="GO:0003677">
    <property type="term" value="F:DNA binding"/>
    <property type="evidence" value="ECO:0007669"/>
    <property type="project" value="InterPro"/>
</dbReference>
<dbReference type="PANTHER" id="PTHR30349:SF77">
    <property type="entry name" value="TYROSINE RECOMBINASE XERC"/>
    <property type="match status" value="1"/>
</dbReference>
<dbReference type="InterPro" id="IPR013762">
    <property type="entry name" value="Integrase-like_cat_sf"/>
</dbReference>
<dbReference type="InterPro" id="IPR002104">
    <property type="entry name" value="Integrase_catalytic"/>
</dbReference>
<dbReference type="GO" id="GO:0005737">
    <property type="term" value="C:cytoplasm"/>
    <property type="evidence" value="ECO:0007669"/>
    <property type="project" value="UniProtKB-SubCell"/>
</dbReference>
<dbReference type="SUPFAM" id="SSF56349">
    <property type="entry name" value="DNA breaking-rejoining enzymes"/>
    <property type="match status" value="1"/>
</dbReference>
<dbReference type="GO" id="GO:0006310">
    <property type="term" value="P:DNA recombination"/>
    <property type="evidence" value="ECO:0007669"/>
    <property type="project" value="UniProtKB-KW"/>
</dbReference>
<dbReference type="AlphaFoldDB" id="A0A3N9ULK9"/>
<dbReference type="Pfam" id="PF00589">
    <property type="entry name" value="Phage_integrase"/>
    <property type="match status" value="2"/>
</dbReference>
<evidence type="ECO:0000256" key="3">
    <source>
        <dbReference type="ARBA" id="ARBA00023172"/>
    </source>
</evidence>
<evidence type="ECO:0000256" key="2">
    <source>
        <dbReference type="ARBA" id="ARBA00022908"/>
    </source>
</evidence>
<evidence type="ECO:0000259" key="4">
    <source>
        <dbReference type="PROSITE" id="PS51898"/>
    </source>
</evidence>
<reference evidence="5 6" key="1">
    <citation type="journal article" date="2013" name="J. Microbiol.">
        <title>Lysinibacillus chungkukjangi sp. nov., isolated from Chungkukjang, Korean fermented soybean food.</title>
        <authorList>
            <person name="Kim S.J."/>
            <person name="Jang Y.H."/>
            <person name="Hamada M."/>
            <person name="Ahn J.H."/>
            <person name="Weon H.Y."/>
            <person name="Suzuki K."/>
            <person name="Whang K.S."/>
            <person name="Kwon S.W."/>
        </authorList>
    </citation>
    <scope>NUCLEOTIDE SEQUENCE [LARGE SCALE GENOMIC DNA]</scope>
    <source>
        <strain evidence="5 6">MCCC 1A12701</strain>
    </source>
</reference>
<dbReference type="InterPro" id="IPR050090">
    <property type="entry name" value="Tyrosine_recombinase_XerCD"/>
</dbReference>
<comment type="subcellular location">
    <subcellularLocation>
        <location evidence="1">Cytoplasm</location>
    </subcellularLocation>
</comment>
<organism evidence="5 6">
    <name type="scientific">Lysinibacillus composti</name>
    <dbReference type="NCBI Taxonomy" id="720633"/>
    <lineage>
        <taxon>Bacteria</taxon>
        <taxon>Bacillati</taxon>
        <taxon>Bacillota</taxon>
        <taxon>Bacilli</taxon>
        <taxon>Bacillales</taxon>
        <taxon>Bacillaceae</taxon>
        <taxon>Lysinibacillus</taxon>
    </lineage>
</organism>
<gene>
    <name evidence="5" type="ORF">EBB45_01105</name>
</gene>
<protein>
    <submittedName>
        <fullName evidence="5">Site-specific integrase</fullName>
    </submittedName>
</protein>
<dbReference type="Proteomes" id="UP000274033">
    <property type="component" value="Unassembled WGS sequence"/>
</dbReference>
<evidence type="ECO:0000256" key="1">
    <source>
        <dbReference type="ARBA" id="ARBA00004496"/>
    </source>
</evidence>
<dbReference type="PROSITE" id="PS51898">
    <property type="entry name" value="TYR_RECOMBINASE"/>
    <property type="match status" value="1"/>
</dbReference>
<keyword evidence="2" id="KW-0229">DNA integration</keyword>
<evidence type="ECO:0000313" key="6">
    <source>
        <dbReference type="Proteomes" id="UP000274033"/>
    </source>
</evidence>
<dbReference type="PANTHER" id="PTHR30349">
    <property type="entry name" value="PHAGE INTEGRASE-RELATED"/>
    <property type="match status" value="1"/>
</dbReference>
<accession>A0A3N9ULK9</accession>
<feature type="domain" description="Tyr recombinase" evidence="4">
    <location>
        <begin position="197"/>
        <end position="444"/>
    </location>
</feature>
<proteinExistence type="predicted"/>
<dbReference type="Gene3D" id="1.10.443.10">
    <property type="entry name" value="Intergrase catalytic core"/>
    <property type="match status" value="1"/>
</dbReference>
<dbReference type="GO" id="GO:0015074">
    <property type="term" value="P:DNA integration"/>
    <property type="evidence" value="ECO:0007669"/>
    <property type="project" value="UniProtKB-KW"/>
</dbReference>
<dbReference type="EMBL" id="RRCT01000001">
    <property type="protein sequence ID" value="RQW76178.1"/>
    <property type="molecule type" value="Genomic_DNA"/>
</dbReference>